<organism evidence="1 2">
    <name type="scientific">Limnothrix redekei LRLZ20PSL1</name>
    <dbReference type="NCBI Taxonomy" id="3112953"/>
    <lineage>
        <taxon>Bacteria</taxon>
        <taxon>Bacillati</taxon>
        <taxon>Cyanobacteriota</taxon>
        <taxon>Cyanophyceae</taxon>
        <taxon>Pseudanabaenales</taxon>
        <taxon>Pseudanabaenaceae</taxon>
        <taxon>Limnothrix</taxon>
    </lineage>
</organism>
<dbReference type="Proteomes" id="UP001604335">
    <property type="component" value="Unassembled WGS sequence"/>
</dbReference>
<evidence type="ECO:0000313" key="2">
    <source>
        <dbReference type="Proteomes" id="UP001604335"/>
    </source>
</evidence>
<protein>
    <submittedName>
        <fullName evidence="1">Glycerate kinase</fullName>
    </submittedName>
</protein>
<proteinExistence type="predicted"/>
<dbReference type="EMBL" id="JAZAQF010000007">
    <property type="protein sequence ID" value="MFG3816356.1"/>
    <property type="molecule type" value="Genomic_DNA"/>
</dbReference>
<keyword evidence="1" id="KW-0808">Transferase</keyword>
<dbReference type="SUPFAM" id="SSF52540">
    <property type="entry name" value="P-loop containing nucleoside triphosphate hydrolases"/>
    <property type="match status" value="1"/>
</dbReference>
<name>A0ABW7C562_9CYAN</name>
<reference evidence="2" key="1">
    <citation type="journal article" date="2024" name="Algal Res.">
        <title>Biochemical, toxicological and genomic investigation of a high-biomass producing Limnothrix strain isolated from Italian shallow drinking water reservoir.</title>
        <authorList>
            <person name="Simonazzi M."/>
            <person name="Shishido T.K."/>
            <person name="Delbaje E."/>
            <person name="Wahlsten M."/>
            <person name="Fewer D.P."/>
            <person name="Sivonen K."/>
            <person name="Pezzolesi L."/>
            <person name="Pistocchi R."/>
        </authorList>
    </citation>
    <scope>NUCLEOTIDE SEQUENCE [LARGE SCALE GENOMIC DNA]</scope>
    <source>
        <strain evidence="2">LRLZ20PSL1</strain>
    </source>
</reference>
<gene>
    <name evidence="1" type="ORF">VPK24_01800</name>
</gene>
<comment type="caution">
    <text evidence="1">The sequence shown here is derived from an EMBL/GenBank/DDBJ whole genome shotgun (WGS) entry which is preliminary data.</text>
</comment>
<accession>A0ABW7C562</accession>
<keyword evidence="2" id="KW-1185">Reference proteome</keyword>
<dbReference type="RefSeq" id="WP_393010189.1">
    <property type="nucleotide sequence ID" value="NZ_JAZAQF010000007.1"/>
</dbReference>
<sequence length="308" mass="34823">MPNFEAFCVALGQRSRLAFLLSHPSNRAMIEQAWWPLALELGQLRAQSDRPIVLGILGVQGAGKTTLCEAMVVALELLGWRTLSWSIDDLYKTYADRQRLQTQDPRLIWRGPPGTHDVDLGLETLQALRSPQSSTIAIPRFDKSCHGGQGDRVAAEIIQPVDIVLFEGWFVGVKPIDFTTFVDWPAPIFSEDDRAFAQDCNQRLRDYLPLWEGCDRLLILKPTDYYFSKQWRQQAERDRIAAGGQGLSEAEISDFVDYFWKALHPKLFVDPLLAAGAADWVFEFGIDRQLTRVTRSPGSYLNFGHPIA</sequence>
<dbReference type="GO" id="GO:0016301">
    <property type="term" value="F:kinase activity"/>
    <property type="evidence" value="ECO:0007669"/>
    <property type="project" value="UniProtKB-KW"/>
</dbReference>
<keyword evidence="1" id="KW-0418">Kinase</keyword>
<dbReference type="Gene3D" id="3.40.50.300">
    <property type="entry name" value="P-loop containing nucleotide triphosphate hydrolases"/>
    <property type="match status" value="1"/>
</dbReference>
<dbReference type="InterPro" id="IPR027417">
    <property type="entry name" value="P-loop_NTPase"/>
</dbReference>
<dbReference type="PANTHER" id="PTHR10285">
    <property type="entry name" value="URIDINE KINASE"/>
    <property type="match status" value="1"/>
</dbReference>
<evidence type="ECO:0000313" key="1">
    <source>
        <dbReference type="EMBL" id="MFG3816356.1"/>
    </source>
</evidence>